<feature type="transmembrane region" description="Helical" evidence="2">
    <location>
        <begin position="285"/>
        <end position="309"/>
    </location>
</feature>
<evidence type="ECO:0000313" key="3">
    <source>
        <dbReference type="EMBL" id="KAF4457433.1"/>
    </source>
</evidence>
<feature type="transmembrane region" description="Helical" evidence="2">
    <location>
        <begin position="335"/>
        <end position="355"/>
    </location>
</feature>
<feature type="transmembrane region" description="Helical" evidence="2">
    <location>
        <begin position="432"/>
        <end position="459"/>
    </location>
</feature>
<name>A0A8H4KX75_9HYPO</name>
<feature type="compositionally biased region" description="Polar residues" evidence="1">
    <location>
        <begin position="551"/>
        <end position="566"/>
    </location>
</feature>
<dbReference type="PANTHER" id="PTHR42069:SF1">
    <property type="entry name" value="MARVEL DOMAIN-CONTAINING PROTEIN"/>
    <property type="match status" value="1"/>
</dbReference>
<sequence>MDRSGPRNDGPGRFQPNGELLAGKIGLLALGRAMRVRNTLLPDTSLHITPQLSQFSLQNPSFAARPRPLSSCHKRHHSRPYRQIPASFETDIHLHSSRPVHPPGQRRFIFPAAWASISKANHSAGGWPLPIRACIPIRPPFRFAEDKRRPAALNLNTVRPGSSGSSSSDGSLKPRTPRFAEATSVHSPVEARSPFADPEKSHVPQAQPADVGFGYIGHRESVPVPMTPKTPLKSAMKVPGTPAHFKNPLSPTFREADLLEKRELSTEKEQARDLKIKARVRMAKFALRGVNFSCSLIILAMLSASFSIFNATRALPDQSKMPSWAKNTNSWPQKLVLAMACVSLTACIIVFISYCRGGHRRAEKVGTYYTMFAIGWFILSLVLWVVTAILYQNSKNNTNNKDMWGWSCLQNTRSDVFGDKVDYALICRLQNWAMICIILEVVIEVLCILLYSIVFYRYYTKRRLFKSMDMRDRARSDLYLAQLRSQSAPNTPGFAPKSPALSAYAMSPRHPPAAYRNLGDINENPFTPGTQFAEPKSQFAPQASGFKLQAPPTNAPSATPKLNPSGFTPAPSPPPPALPS</sequence>
<feature type="region of interest" description="Disordered" evidence="1">
    <location>
        <begin position="525"/>
        <end position="580"/>
    </location>
</feature>
<evidence type="ECO:0000313" key="4">
    <source>
        <dbReference type="Proteomes" id="UP000554235"/>
    </source>
</evidence>
<comment type="caution">
    <text evidence="3">The sequence shown here is derived from an EMBL/GenBank/DDBJ whole genome shotgun (WGS) entry which is preliminary data.</text>
</comment>
<accession>A0A8H4KX75</accession>
<keyword evidence="2" id="KW-0472">Membrane</keyword>
<evidence type="ECO:0008006" key="5">
    <source>
        <dbReference type="Google" id="ProtNLM"/>
    </source>
</evidence>
<keyword evidence="2" id="KW-0812">Transmembrane</keyword>
<gene>
    <name evidence="3" type="ORF">FALBO_15200</name>
</gene>
<evidence type="ECO:0000256" key="1">
    <source>
        <dbReference type="SAM" id="MobiDB-lite"/>
    </source>
</evidence>
<organism evidence="3 4">
    <name type="scientific">Fusarium albosuccineum</name>
    <dbReference type="NCBI Taxonomy" id="1237068"/>
    <lineage>
        <taxon>Eukaryota</taxon>
        <taxon>Fungi</taxon>
        <taxon>Dikarya</taxon>
        <taxon>Ascomycota</taxon>
        <taxon>Pezizomycotina</taxon>
        <taxon>Sordariomycetes</taxon>
        <taxon>Hypocreomycetidae</taxon>
        <taxon>Hypocreales</taxon>
        <taxon>Nectriaceae</taxon>
        <taxon>Fusarium</taxon>
        <taxon>Fusarium decemcellulare species complex</taxon>
    </lineage>
</organism>
<feature type="non-terminal residue" evidence="3">
    <location>
        <position position="1"/>
    </location>
</feature>
<evidence type="ECO:0000256" key="2">
    <source>
        <dbReference type="SAM" id="Phobius"/>
    </source>
</evidence>
<reference evidence="3 4" key="1">
    <citation type="submission" date="2020-01" db="EMBL/GenBank/DDBJ databases">
        <title>Identification and distribution of gene clusters putatively required for synthesis of sphingolipid metabolism inhibitors in phylogenetically diverse species of the filamentous fungus Fusarium.</title>
        <authorList>
            <person name="Kim H.-S."/>
            <person name="Busman M."/>
            <person name="Brown D.W."/>
            <person name="Divon H."/>
            <person name="Uhlig S."/>
            <person name="Proctor R.H."/>
        </authorList>
    </citation>
    <scope>NUCLEOTIDE SEQUENCE [LARGE SCALE GENOMIC DNA]</scope>
    <source>
        <strain evidence="3 4">NRRL 20459</strain>
    </source>
</reference>
<feature type="transmembrane region" description="Helical" evidence="2">
    <location>
        <begin position="367"/>
        <end position="391"/>
    </location>
</feature>
<dbReference type="OrthoDB" id="5420724at2759"/>
<keyword evidence="4" id="KW-1185">Reference proteome</keyword>
<keyword evidence="2" id="KW-1133">Transmembrane helix</keyword>
<feature type="compositionally biased region" description="Pro residues" evidence="1">
    <location>
        <begin position="570"/>
        <end position="580"/>
    </location>
</feature>
<proteinExistence type="predicted"/>
<feature type="region of interest" description="Disordered" evidence="1">
    <location>
        <begin position="154"/>
        <end position="206"/>
    </location>
</feature>
<protein>
    <recommendedName>
        <fullName evidence="5">Hyphal anastamosis-8 protein</fullName>
    </recommendedName>
</protein>
<dbReference type="AlphaFoldDB" id="A0A8H4KX75"/>
<feature type="compositionally biased region" description="Low complexity" evidence="1">
    <location>
        <begin position="161"/>
        <end position="171"/>
    </location>
</feature>
<dbReference type="Proteomes" id="UP000554235">
    <property type="component" value="Unassembled WGS sequence"/>
</dbReference>
<dbReference type="EMBL" id="JAADYS010002592">
    <property type="protein sequence ID" value="KAF4457433.1"/>
    <property type="molecule type" value="Genomic_DNA"/>
</dbReference>
<dbReference type="PANTHER" id="PTHR42069">
    <property type="entry name" value="HYPHAL ANASTAMOSIS-8 PROTEIN"/>
    <property type="match status" value="1"/>
</dbReference>